<keyword evidence="2" id="KW-0472">Membrane</keyword>
<evidence type="ECO:0000256" key="1">
    <source>
        <dbReference type="ARBA" id="ARBA00004370"/>
    </source>
</evidence>
<dbReference type="PANTHER" id="PTHR15486:SF76">
    <property type="entry name" value="GLYCEROL-3-PHOSPHATE ACYLTRANSFERASE 5"/>
    <property type="match status" value="1"/>
</dbReference>
<dbReference type="GO" id="GO:0010143">
    <property type="term" value="P:cutin biosynthetic process"/>
    <property type="evidence" value="ECO:0007669"/>
    <property type="project" value="TreeGrafter"/>
</dbReference>
<name>M8BHZ9_AEGTA</name>
<protein>
    <submittedName>
        <fullName evidence="3">Uncharacterized protein</fullName>
    </submittedName>
</protein>
<evidence type="ECO:0000313" key="3">
    <source>
        <dbReference type="EnsemblPlants" id="EMT21604"/>
    </source>
</evidence>
<dbReference type="EnsemblPlants" id="EMT21604">
    <property type="protein sequence ID" value="EMT21604"/>
    <property type="gene ID" value="F775_00450"/>
</dbReference>
<proteinExistence type="predicted"/>
<comment type="subcellular location">
    <subcellularLocation>
        <location evidence="1">Membrane</location>
    </subcellularLocation>
</comment>
<reference evidence="3" key="1">
    <citation type="submission" date="2015-06" db="UniProtKB">
        <authorList>
            <consortium name="EnsemblPlants"/>
        </authorList>
    </citation>
    <scope>IDENTIFICATION</scope>
</reference>
<dbReference type="GO" id="GO:0016791">
    <property type="term" value="F:phosphatase activity"/>
    <property type="evidence" value="ECO:0007669"/>
    <property type="project" value="TreeGrafter"/>
</dbReference>
<dbReference type="SUPFAM" id="SSF69593">
    <property type="entry name" value="Glycerol-3-phosphate (1)-acyltransferase"/>
    <property type="match status" value="1"/>
</dbReference>
<dbReference type="GO" id="GO:0090447">
    <property type="term" value="F:glycerol-3-phosphate 2-O-acyltransferase activity"/>
    <property type="evidence" value="ECO:0007669"/>
    <property type="project" value="TreeGrafter"/>
</dbReference>
<accession>M8BHZ9</accession>
<organism evidence="3">
    <name type="scientific">Aegilops tauschii</name>
    <name type="common">Tausch's goatgrass</name>
    <name type="synonym">Aegilops squarrosa</name>
    <dbReference type="NCBI Taxonomy" id="37682"/>
    <lineage>
        <taxon>Eukaryota</taxon>
        <taxon>Viridiplantae</taxon>
        <taxon>Streptophyta</taxon>
        <taxon>Embryophyta</taxon>
        <taxon>Tracheophyta</taxon>
        <taxon>Spermatophyta</taxon>
        <taxon>Magnoliopsida</taxon>
        <taxon>Liliopsida</taxon>
        <taxon>Poales</taxon>
        <taxon>Poaceae</taxon>
        <taxon>BOP clade</taxon>
        <taxon>Pooideae</taxon>
        <taxon>Triticodae</taxon>
        <taxon>Triticeae</taxon>
        <taxon>Triticinae</taxon>
        <taxon>Aegilops</taxon>
    </lineage>
</organism>
<sequence length="179" mass="19849">MVVAIEEPFPAVRKCDASRRGDHTVVSDLDGWLREAYLVPREPVDAVGADKLRKPGTTCREPFLLRFSSLFAELSDDIVPVATECRMSMFHGTTARGWKGMDPFYLFMNPRPQYTVTFLDRLPAEHTCGGGGRSSHEVANHVQRLIASALSFECTGFTRKDKYLALAGNDGVVRPNKGT</sequence>
<evidence type="ECO:0000256" key="2">
    <source>
        <dbReference type="ARBA" id="ARBA00023136"/>
    </source>
</evidence>
<dbReference type="GO" id="GO:0016020">
    <property type="term" value="C:membrane"/>
    <property type="evidence" value="ECO:0007669"/>
    <property type="project" value="UniProtKB-SubCell"/>
</dbReference>
<dbReference type="AlphaFoldDB" id="M8BHZ9"/>
<dbReference type="PANTHER" id="PTHR15486">
    <property type="entry name" value="ANCIENT UBIQUITOUS PROTEIN"/>
    <property type="match status" value="1"/>
</dbReference>